<protein>
    <submittedName>
        <fullName evidence="2">Uncharacterized protein</fullName>
    </submittedName>
</protein>
<name>A0A8X6MQG3_NEPPI</name>
<comment type="caution">
    <text evidence="2">The sequence shown here is derived from an EMBL/GenBank/DDBJ whole genome shotgun (WGS) entry which is preliminary data.</text>
</comment>
<evidence type="ECO:0000313" key="2">
    <source>
        <dbReference type="EMBL" id="GFS72262.1"/>
    </source>
</evidence>
<organism evidence="2 3">
    <name type="scientific">Nephila pilipes</name>
    <name type="common">Giant wood spider</name>
    <name type="synonym">Nephila maculata</name>
    <dbReference type="NCBI Taxonomy" id="299642"/>
    <lineage>
        <taxon>Eukaryota</taxon>
        <taxon>Metazoa</taxon>
        <taxon>Ecdysozoa</taxon>
        <taxon>Arthropoda</taxon>
        <taxon>Chelicerata</taxon>
        <taxon>Arachnida</taxon>
        <taxon>Araneae</taxon>
        <taxon>Araneomorphae</taxon>
        <taxon>Entelegynae</taxon>
        <taxon>Araneoidea</taxon>
        <taxon>Nephilidae</taxon>
        <taxon>Nephila</taxon>
    </lineage>
</organism>
<sequence>MINIPYFGASRREKNNAKIPNFQESVRKQRYGSSSFHRNNDQIDSSPVLRGALLALKKTQRYVNTSLMMCNLSSILQQLPLLVLLSTTFAFFLQTSLGWSGIFFGFSSSKCARFR</sequence>
<keyword evidence="3" id="KW-1185">Reference proteome</keyword>
<accession>A0A8X6MQG3</accession>
<keyword evidence="1" id="KW-1133">Transmembrane helix</keyword>
<dbReference type="EMBL" id="BMAW01095856">
    <property type="protein sequence ID" value="GFS72262.1"/>
    <property type="molecule type" value="Genomic_DNA"/>
</dbReference>
<keyword evidence="1" id="KW-0812">Transmembrane</keyword>
<evidence type="ECO:0000313" key="3">
    <source>
        <dbReference type="Proteomes" id="UP000887013"/>
    </source>
</evidence>
<gene>
    <name evidence="2" type="ORF">NPIL_155961</name>
</gene>
<dbReference type="Proteomes" id="UP000887013">
    <property type="component" value="Unassembled WGS sequence"/>
</dbReference>
<feature type="transmembrane region" description="Helical" evidence="1">
    <location>
        <begin position="81"/>
        <end position="106"/>
    </location>
</feature>
<evidence type="ECO:0000256" key="1">
    <source>
        <dbReference type="SAM" id="Phobius"/>
    </source>
</evidence>
<proteinExistence type="predicted"/>
<keyword evidence="1" id="KW-0472">Membrane</keyword>
<reference evidence="2" key="1">
    <citation type="submission" date="2020-08" db="EMBL/GenBank/DDBJ databases">
        <title>Multicomponent nature underlies the extraordinary mechanical properties of spider dragline silk.</title>
        <authorList>
            <person name="Kono N."/>
            <person name="Nakamura H."/>
            <person name="Mori M."/>
            <person name="Yoshida Y."/>
            <person name="Ohtoshi R."/>
            <person name="Malay A.D."/>
            <person name="Moran D.A.P."/>
            <person name="Tomita M."/>
            <person name="Numata K."/>
            <person name="Arakawa K."/>
        </authorList>
    </citation>
    <scope>NUCLEOTIDE SEQUENCE</scope>
</reference>
<dbReference type="AlphaFoldDB" id="A0A8X6MQG3"/>